<keyword evidence="1 2" id="KW-0963">Cytoplasm</keyword>
<evidence type="ECO:0000313" key="4">
    <source>
        <dbReference type="EMBL" id="MBE5039362.1"/>
    </source>
</evidence>
<dbReference type="Pfam" id="PF05979">
    <property type="entry name" value="DUF896"/>
    <property type="match status" value="1"/>
</dbReference>
<dbReference type="GO" id="GO:0005737">
    <property type="term" value="C:cytoplasm"/>
    <property type="evidence" value="ECO:0007669"/>
    <property type="project" value="UniProtKB-SubCell"/>
</dbReference>
<evidence type="ECO:0000256" key="3">
    <source>
        <dbReference type="SAM" id="MobiDB-lite"/>
    </source>
</evidence>
<accession>A0A9D5M4M8</accession>
<feature type="region of interest" description="Disordered" evidence="3">
    <location>
        <begin position="1"/>
        <end position="27"/>
    </location>
</feature>
<sequence length="69" mass="8281">MEQKKIDRINELAKKAREEGLNEQEKQEQQALRQEYIAAFRGNLKKQLDNIEIIRPDGSRQMLKERKKK</sequence>
<keyword evidence="5" id="KW-1185">Reference proteome</keyword>
<comment type="similarity">
    <text evidence="2">Belongs to the UPF0291 family.</text>
</comment>
<dbReference type="PANTHER" id="PTHR37300">
    <property type="entry name" value="UPF0291 PROTEIN CBO2609/CLC_2481"/>
    <property type="match status" value="1"/>
</dbReference>
<comment type="subcellular location">
    <subcellularLocation>
        <location evidence="2">Cytoplasm</location>
    </subcellularLocation>
</comment>
<dbReference type="RefSeq" id="WP_226391922.1">
    <property type="nucleotide sequence ID" value="NZ_JADCKB010000003.1"/>
</dbReference>
<protein>
    <recommendedName>
        <fullName evidence="2">UPF0291 protein INF28_02620</fullName>
    </recommendedName>
</protein>
<comment type="caution">
    <text evidence="4">The sequence shown here is derived from an EMBL/GenBank/DDBJ whole genome shotgun (WGS) entry which is preliminary data.</text>
</comment>
<evidence type="ECO:0000256" key="1">
    <source>
        <dbReference type="ARBA" id="ARBA00022490"/>
    </source>
</evidence>
<dbReference type="InterPro" id="IPR009242">
    <property type="entry name" value="DUF896"/>
</dbReference>
<organism evidence="4 5">
    <name type="scientific">Ructibacterium gallinarum</name>
    <dbReference type="NCBI Taxonomy" id="2779355"/>
    <lineage>
        <taxon>Bacteria</taxon>
        <taxon>Bacillati</taxon>
        <taxon>Bacillota</taxon>
        <taxon>Clostridia</taxon>
        <taxon>Eubacteriales</taxon>
        <taxon>Oscillospiraceae</taxon>
        <taxon>Ructibacterium</taxon>
    </lineage>
</organism>
<reference evidence="4" key="1">
    <citation type="submission" date="2020-10" db="EMBL/GenBank/DDBJ databases">
        <title>ChiBAC.</title>
        <authorList>
            <person name="Zenner C."/>
            <person name="Hitch T.C.A."/>
            <person name="Clavel T."/>
        </authorList>
    </citation>
    <scope>NUCLEOTIDE SEQUENCE</scope>
    <source>
        <strain evidence="4">DSM 107454</strain>
    </source>
</reference>
<proteinExistence type="inferred from homology"/>
<evidence type="ECO:0000313" key="5">
    <source>
        <dbReference type="Proteomes" id="UP000806542"/>
    </source>
</evidence>
<name>A0A9D5M4M8_9FIRM</name>
<dbReference type="Gene3D" id="1.10.287.540">
    <property type="entry name" value="Helix hairpin bin"/>
    <property type="match status" value="1"/>
</dbReference>
<dbReference type="PANTHER" id="PTHR37300:SF1">
    <property type="entry name" value="UPF0291 PROTEIN YNZC"/>
    <property type="match status" value="1"/>
</dbReference>
<dbReference type="AlphaFoldDB" id="A0A9D5M4M8"/>
<evidence type="ECO:0000256" key="2">
    <source>
        <dbReference type="HAMAP-Rule" id="MF_01103"/>
    </source>
</evidence>
<dbReference type="EMBL" id="JADCKB010000003">
    <property type="protein sequence ID" value="MBE5039362.1"/>
    <property type="molecule type" value="Genomic_DNA"/>
</dbReference>
<dbReference type="Proteomes" id="UP000806542">
    <property type="component" value="Unassembled WGS sequence"/>
</dbReference>
<dbReference type="SUPFAM" id="SSF158221">
    <property type="entry name" value="YnzC-like"/>
    <property type="match status" value="1"/>
</dbReference>
<gene>
    <name evidence="4" type="ORF">INF28_02620</name>
</gene>
<dbReference type="HAMAP" id="MF_01103">
    <property type="entry name" value="UPF0291"/>
    <property type="match status" value="1"/>
</dbReference>